<protein>
    <recommendedName>
        <fullName evidence="4">PepSY domain-containing protein</fullName>
    </recommendedName>
</protein>
<comment type="caution">
    <text evidence="2">The sequence shown here is derived from an EMBL/GenBank/DDBJ whole genome shotgun (WGS) entry which is preliminary data.</text>
</comment>
<gene>
    <name evidence="2" type="ORF">DX873_15470</name>
</gene>
<evidence type="ECO:0000313" key="3">
    <source>
        <dbReference type="Proteomes" id="UP000261828"/>
    </source>
</evidence>
<dbReference type="Pfam" id="PF03929">
    <property type="entry name" value="PepSY_TM"/>
    <property type="match status" value="1"/>
</dbReference>
<dbReference type="AlphaFoldDB" id="A0A371JMN3"/>
<reference evidence="2 3" key="1">
    <citation type="submission" date="2018-08" db="EMBL/GenBank/DDBJ databases">
        <title>Muricauda nanhaiensis sp. nov., isolated from seawater of the South China Sea.</title>
        <authorList>
            <person name="Dang Y."/>
        </authorList>
    </citation>
    <scope>NUCLEOTIDE SEQUENCE [LARGE SCALE GENOMIC DNA]</scope>
    <source>
        <strain evidence="2 3">SM1704</strain>
    </source>
</reference>
<name>A0A371JMN3_9FLAO</name>
<keyword evidence="1" id="KW-1133">Transmembrane helix</keyword>
<keyword evidence="1" id="KW-0812">Transmembrane</keyword>
<feature type="transmembrane region" description="Helical" evidence="1">
    <location>
        <begin position="204"/>
        <end position="228"/>
    </location>
</feature>
<dbReference type="InterPro" id="IPR005625">
    <property type="entry name" value="PepSY-ass_TM"/>
</dbReference>
<organism evidence="2 3">
    <name type="scientific">Flagellimonas nanhaiensis</name>
    <dbReference type="NCBI Taxonomy" id="2292706"/>
    <lineage>
        <taxon>Bacteria</taxon>
        <taxon>Pseudomonadati</taxon>
        <taxon>Bacteroidota</taxon>
        <taxon>Flavobacteriia</taxon>
        <taxon>Flavobacteriales</taxon>
        <taxon>Flavobacteriaceae</taxon>
        <taxon>Flagellimonas</taxon>
    </lineage>
</organism>
<feature type="transmembrane region" description="Helical" evidence="1">
    <location>
        <begin position="16"/>
        <end position="37"/>
    </location>
</feature>
<evidence type="ECO:0008006" key="4">
    <source>
        <dbReference type="Google" id="ProtNLM"/>
    </source>
</evidence>
<dbReference type="EMBL" id="QTJX01000004">
    <property type="protein sequence ID" value="RDY58401.1"/>
    <property type="molecule type" value="Genomic_DNA"/>
</dbReference>
<evidence type="ECO:0000256" key="1">
    <source>
        <dbReference type="SAM" id="Phobius"/>
    </source>
</evidence>
<keyword evidence="3" id="KW-1185">Reference proteome</keyword>
<evidence type="ECO:0000313" key="2">
    <source>
        <dbReference type="EMBL" id="RDY58401.1"/>
    </source>
</evidence>
<sequence length="238" mass="27939">MVSRNTALKIRKTHRYLGLFLGIQFLFWTISGLYFSWTDIDEIHGDHFKNLEHQTKPYRDLISPSQLDVANGVKTIELRDIGNRPYYWINNKQLYSAINGKPKNSITKDEALSIAKNRMRNDLIVESIEQITETGKHHEYREKLLPAYVISYKTDEALKAYVSVSDGKFQTVRHRDWRIFDFLWMTHTMDYEGRDNFNTTVLRAFSLLGLITVLSGFLLWYISSPSIITLKKRLKIKK</sequence>
<dbReference type="RefSeq" id="WP_116185397.1">
    <property type="nucleotide sequence ID" value="NZ_QTJX01000004.1"/>
</dbReference>
<dbReference type="OrthoDB" id="9806195at2"/>
<proteinExistence type="predicted"/>
<keyword evidence="1" id="KW-0472">Membrane</keyword>
<accession>A0A371JMN3</accession>
<dbReference type="Proteomes" id="UP000261828">
    <property type="component" value="Unassembled WGS sequence"/>
</dbReference>